<keyword evidence="19" id="KW-1185">Reference proteome</keyword>
<feature type="transmembrane region" description="Helical" evidence="15">
    <location>
        <begin position="438"/>
        <end position="458"/>
    </location>
</feature>
<dbReference type="EMBL" id="JAUIZM010000010">
    <property type="protein sequence ID" value="KAK1358907.1"/>
    <property type="molecule type" value="Genomic_DNA"/>
</dbReference>
<dbReference type="Pfam" id="PF13639">
    <property type="entry name" value="zf-RING_2"/>
    <property type="match status" value="1"/>
</dbReference>
<feature type="transmembrane region" description="Helical" evidence="15">
    <location>
        <begin position="242"/>
        <end position="265"/>
    </location>
</feature>
<accession>A0AAD8M490</accession>
<evidence type="ECO:0000256" key="8">
    <source>
        <dbReference type="ARBA" id="ARBA00022729"/>
    </source>
</evidence>
<organism evidence="18 19">
    <name type="scientific">Heracleum sosnowskyi</name>
    <dbReference type="NCBI Taxonomy" id="360622"/>
    <lineage>
        <taxon>Eukaryota</taxon>
        <taxon>Viridiplantae</taxon>
        <taxon>Streptophyta</taxon>
        <taxon>Embryophyta</taxon>
        <taxon>Tracheophyta</taxon>
        <taxon>Spermatophyta</taxon>
        <taxon>Magnoliopsida</taxon>
        <taxon>eudicotyledons</taxon>
        <taxon>Gunneridae</taxon>
        <taxon>Pentapetalae</taxon>
        <taxon>asterids</taxon>
        <taxon>campanulids</taxon>
        <taxon>Apiales</taxon>
        <taxon>Apiaceae</taxon>
        <taxon>Apioideae</taxon>
        <taxon>apioid superclade</taxon>
        <taxon>Tordylieae</taxon>
        <taxon>Tordyliinae</taxon>
        <taxon>Heracleum</taxon>
    </lineage>
</organism>
<reference evidence="18" key="2">
    <citation type="submission" date="2023-05" db="EMBL/GenBank/DDBJ databases">
        <authorList>
            <person name="Schelkunov M.I."/>
        </authorList>
    </citation>
    <scope>NUCLEOTIDE SEQUENCE</scope>
    <source>
        <strain evidence="18">Hsosn_3</strain>
        <tissue evidence="18">Leaf</tissue>
    </source>
</reference>
<name>A0AAD8M490_9APIA</name>
<keyword evidence="13 15" id="KW-0472">Membrane</keyword>
<comment type="caution">
    <text evidence="18">The sequence shown here is derived from an EMBL/GenBank/DDBJ whole genome shotgun (WGS) entry which is preliminary data.</text>
</comment>
<dbReference type="Pfam" id="PF11145">
    <property type="entry name" value="DUF2921"/>
    <property type="match status" value="1"/>
</dbReference>
<keyword evidence="5" id="KW-0808">Transferase</keyword>
<sequence length="543" mass="62599">MDSLLRSFLSLSFVLVLFAPQATTLRSIKNSTLSRGYKWQPPSPSSWNITGTYEGSWGLLEYKNGNSMSPKLRKSSGDFVLELISTPTESKGVHNVEGMIMFYEVFDDEHKVGGVQIKVEGVYIWPFKQLRVAYRGKAGEFGHEDHVISDPYHLLGLFSSQDFQESTWVKIWKRKHSPVNEMEKHCNIEIMAQISLVPLMQSNEDRYSYHIEGSMNNFSVDDKGDCLQPMLLNATSVNTAMYFYKAVIYNLMVTFISFLQVLLLIRQRKHSNTHFGSAKVSILAIGQQAMMDAYLCLIHLTAGITVGSLFNAFATAAFFKFVVFAFFEMRYFLDIWKANRPTNNIQSVEARRELSVLCSKFCGIFLGCILIMYEFHKFLPFLLLLVYSFWIPQIVTNIFRNPRKPLHPYFIIGMSVTRLAIPLYIFGCPRNFMHSKPDKNWCICLVGFVGLQVLILLLQHYPGSRCFILYQILPIKYNYHKRSDQDINRATDCVICMTAVDFSHLPNVCMVTPCDHFFHSECLRKWMDEKMDCPTCRHRLPPV</sequence>
<dbReference type="Proteomes" id="UP001237642">
    <property type="component" value="Unassembled WGS sequence"/>
</dbReference>
<dbReference type="SUPFAM" id="SSF57850">
    <property type="entry name" value="RING/U-box"/>
    <property type="match status" value="1"/>
</dbReference>
<dbReference type="PROSITE" id="PS50089">
    <property type="entry name" value="ZF_RING_2"/>
    <property type="match status" value="1"/>
</dbReference>
<dbReference type="InterPro" id="IPR021319">
    <property type="entry name" value="DUF2921"/>
</dbReference>
<dbReference type="GO" id="GO:0008270">
    <property type="term" value="F:zinc ion binding"/>
    <property type="evidence" value="ECO:0007669"/>
    <property type="project" value="UniProtKB-KW"/>
</dbReference>
<evidence type="ECO:0000256" key="1">
    <source>
        <dbReference type="ARBA" id="ARBA00000900"/>
    </source>
</evidence>
<dbReference type="GO" id="GO:0012505">
    <property type="term" value="C:endomembrane system"/>
    <property type="evidence" value="ECO:0007669"/>
    <property type="project" value="UniProtKB-SubCell"/>
</dbReference>
<evidence type="ECO:0000259" key="17">
    <source>
        <dbReference type="PROSITE" id="PS50089"/>
    </source>
</evidence>
<feature type="transmembrane region" description="Helical" evidence="15">
    <location>
        <begin position="379"/>
        <end position="399"/>
    </location>
</feature>
<feature type="signal peptide" evidence="16">
    <location>
        <begin position="1"/>
        <end position="24"/>
    </location>
</feature>
<dbReference type="AlphaFoldDB" id="A0AAD8M490"/>
<dbReference type="InterPro" id="IPR050731">
    <property type="entry name" value="HRD1_E3_ubiq-ligases"/>
</dbReference>
<evidence type="ECO:0000256" key="4">
    <source>
        <dbReference type="ARBA" id="ARBA00012483"/>
    </source>
</evidence>
<keyword evidence="7" id="KW-0479">Metal-binding</keyword>
<dbReference type="Gene3D" id="3.30.40.10">
    <property type="entry name" value="Zinc/RING finger domain, C3HC4 (zinc finger)"/>
    <property type="match status" value="1"/>
</dbReference>
<reference evidence="18" key="1">
    <citation type="submission" date="2023-02" db="EMBL/GenBank/DDBJ databases">
        <title>Genome of toxic invasive species Heracleum sosnowskyi carries increased number of genes despite the absence of recent whole-genome duplications.</title>
        <authorList>
            <person name="Schelkunov M."/>
            <person name="Shtratnikova V."/>
            <person name="Makarenko M."/>
            <person name="Klepikova A."/>
            <person name="Omelchenko D."/>
            <person name="Novikova G."/>
            <person name="Obukhova E."/>
            <person name="Bogdanov V."/>
            <person name="Penin A."/>
            <person name="Logacheva M."/>
        </authorList>
    </citation>
    <scope>NUCLEOTIDE SEQUENCE</scope>
    <source>
        <strain evidence="18">Hsosn_3</strain>
        <tissue evidence="18">Leaf</tissue>
    </source>
</reference>
<gene>
    <name evidence="18" type="ORF">POM88_043381</name>
</gene>
<keyword evidence="9 14" id="KW-0863">Zinc-finger</keyword>
<feature type="transmembrane region" description="Helical" evidence="15">
    <location>
        <begin position="406"/>
        <end position="426"/>
    </location>
</feature>
<feature type="domain" description="RING-type" evidence="17">
    <location>
        <begin position="493"/>
        <end position="537"/>
    </location>
</feature>
<dbReference type="InterPro" id="IPR013083">
    <property type="entry name" value="Znf_RING/FYVE/PHD"/>
</dbReference>
<evidence type="ECO:0000256" key="12">
    <source>
        <dbReference type="ARBA" id="ARBA00022989"/>
    </source>
</evidence>
<comment type="pathway">
    <text evidence="3">Protein modification; protein ubiquitination.</text>
</comment>
<dbReference type="GO" id="GO:0061630">
    <property type="term" value="F:ubiquitin protein ligase activity"/>
    <property type="evidence" value="ECO:0007669"/>
    <property type="project" value="UniProtKB-EC"/>
</dbReference>
<protein>
    <recommendedName>
        <fullName evidence="4">RING-type E3 ubiquitin transferase</fullName>
        <ecNumber evidence="4">2.3.2.27</ecNumber>
    </recommendedName>
</protein>
<dbReference type="PANTHER" id="PTHR22763">
    <property type="entry name" value="RING ZINC FINGER PROTEIN"/>
    <property type="match status" value="1"/>
</dbReference>
<evidence type="ECO:0000256" key="14">
    <source>
        <dbReference type="PROSITE-ProRule" id="PRU00175"/>
    </source>
</evidence>
<evidence type="ECO:0000256" key="16">
    <source>
        <dbReference type="SAM" id="SignalP"/>
    </source>
</evidence>
<proteinExistence type="predicted"/>
<evidence type="ECO:0000256" key="11">
    <source>
        <dbReference type="ARBA" id="ARBA00022833"/>
    </source>
</evidence>
<dbReference type="PANTHER" id="PTHR22763:SF162">
    <property type="entry name" value="TRANSMEMBRANE E3 UBIQUITIN-PROTEIN LIGASE 1"/>
    <property type="match status" value="1"/>
</dbReference>
<dbReference type="InterPro" id="IPR001841">
    <property type="entry name" value="Znf_RING"/>
</dbReference>
<dbReference type="EC" id="2.3.2.27" evidence="4"/>
<evidence type="ECO:0000256" key="6">
    <source>
        <dbReference type="ARBA" id="ARBA00022692"/>
    </source>
</evidence>
<evidence type="ECO:0000256" key="13">
    <source>
        <dbReference type="ARBA" id="ARBA00023136"/>
    </source>
</evidence>
<comment type="subcellular location">
    <subcellularLocation>
        <location evidence="2">Endomembrane system</location>
        <topology evidence="2">Multi-pass membrane protein</topology>
    </subcellularLocation>
</comment>
<dbReference type="InterPro" id="IPR011016">
    <property type="entry name" value="Znf_RING-CH"/>
</dbReference>
<evidence type="ECO:0000256" key="7">
    <source>
        <dbReference type="ARBA" id="ARBA00022723"/>
    </source>
</evidence>
<evidence type="ECO:0000313" key="18">
    <source>
        <dbReference type="EMBL" id="KAK1358907.1"/>
    </source>
</evidence>
<evidence type="ECO:0000256" key="5">
    <source>
        <dbReference type="ARBA" id="ARBA00022679"/>
    </source>
</evidence>
<keyword evidence="11" id="KW-0862">Zinc</keyword>
<keyword evidence="6 15" id="KW-0812">Transmembrane</keyword>
<keyword evidence="10" id="KW-0833">Ubl conjugation pathway</keyword>
<feature type="chain" id="PRO_5042108494" description="RING-type E3 ubiquitin transferase" evidence="16">
    <location>
        <begin position="25"/>
        <end position="543"/>
    </location>
</feature>
<comment type="catalytic activity">
    <reaction evidence="1">
        <text>S-ubiquitinyl-[E2 ubiquitin-conjugating enzyme]-L-cysteine + [acceptor protein]-L-lysine = [E2 ubiquitin-conjugating enzyme]-L-cysteine + N(6)-ubiquitinyl-[acceptor protein]-L-lysine.</text>
        <dbReference type="EC" id="2.3.2.27"/>
    </reaction>
</comment>
<dbReference type="GO" id="GO:0043161">
    <property type="term" value="P:proteasome-mediated ubiquitin-dependent protein catabolic process"/>
    <property type="evidence" value="ECO:0007669"/>
    <property type="project" value="TreeGrafter"/>
</dbReference>
<evidence type="ECO:0000256" key="3">
    <source>
        <dbReference type="ARBA" id="ARBA00004906"/>
    </source>
</evidence>
<evidence type="ECO:0000313" key="19">
    <source>
        <dbReference type="Proteomes" id="UP001237642"/>
    </source>
</evidence>
<keyword evidence="8 16" id="KW-0732">Signal</keyword>
<evidence type="ECO:0000256" key="2">
    <source>
        <dbReference type="ARBA" id="ARBA00004127"/>
    </source>
</evidence>
<dbReference type="SMART" id="SM00744">
    <property type="entry name" value="RINGv"/>
    <property type="match status" value="1"/>
</dbReference>
<dbReference type="SMART" id="SM00184">
    <property type="entry name" value="RING"/>
    <property type="match status" value="1"/>
</dbReference>
<evidence type="ECO:0000256" key="15">
    <source>
        <dbReference type="SAM" id="Phobius"/>
    </source>
</evidence>
<feature type="transmembrane region" description="Helical" evidence="15">
    <location>
        <begin position="354"/>
        <end position="373"/>
    </location>
</feature>
<evidence type="ECO:0000256" key="10">
    <source>
        <dbReference type="ARBA" id="ARBA00022786"/>
    </source>
</evidence>
<evidence type="ECO:0000256" key="9">
    <source>
        <dbReference type="ARBA" id="ARBA00022771"/>
    </source>
</evidence>
<keyword evidence="12 15" id="KW-1133">Transmembrane helix</keyword>